<keyword evidence="1" id="KW-0472">Membrane</keyword>
<organism evidence="2 3">
    <name type="scientific">Gottfriedia luciferensis</name>
    <dbReference type="NCBI Taxonomy" id="178774"/>
    <lineage>
        <taxon>Bacteria</taxon>
        <taxon>Bacillati</taxon>
        <taxon>Bacillota</taxon>
        <taxon>Bacilli</taxon>
        <taxon>Bacillales</taxon>
        <taxon>Bacillaceae</taxon>
        <taxon>Gottfriedia</taxon>
    </lineage>
</organism>
<evidence type="ECO:0000313" key="3">
    <source>
        <dbReference type="Proteomes" id="UP000094580"/>
    </source>
</evidence>
<feature type="transmembrane region" description="Helical" evidence="1">
    <location>
        <begin position="37"/>
        <end position="55"/>
    </location>
</feature>
<accession>A0ABX2ZU41</accession>
<dbReference type="EMBL" id="MDKC01000002">
    <property type="protein sequence ID" value="ODG93276.1"/>
    <property type="molecule type" value="Genomic_DNA"/>
</dbReference>
<protein>
    <submittedName>
        <fullName evidence="2">Branched-chain amino acid transporter</fullName>
    </submittedName>
</protein>
<dbReference type="InterPro" id="IPR008407">
    <property type="entry name" value="Brnchd-chn_aa_trnsp_AzlD"/>
</dbReference>
<evidence type="ECO:0000256" key="1">
    <source>
        <dbReference type="SAM" id="Phobius"/>
    </source>
</evidence>
<sequence>MIVFLLVFGMCLVTMIPRIIPVFIVDRIQFPNWVSSWLKGVPYAALGALIFPGILSVQKGNMSVGLIGGLVAIILALLRLHIIFVVFGAIGTVLVMKLYFI</sequence>
<feature type="transmembrane region" description="Helical" evidence="1">
    <location>
        <begin position="67"/>
        <end position="100"/>
    </location>
</feature>
<feature type="transmembrane region" description="Helical" evidence="1">
    <location>
        <begin position="6"/>
        <end position="25"/>
    </location>
</feature>
<reference evidence="2 3" key="1">
    <citation type="submission" date="2016-07" db="EMBL/GenBank/DDBJ databases">
        <authorList>
            <person name="Townsley L."/>
            <person name="Shank E.A."/>
        </authorList>
    </citation>
    <scope>NUCLEOTIDE SEQUENCE [LARGE SCALE GENOMIC DNA]</scope>
    <source>
        <strain evidence="2 3">CH01</strain>
    </source>
</reference>
<evidence type="ECO:0000313" key="2">
    <source>
        <dbReference type="EMBL" id="ODG93276.1"/>
    </source>
</evidence>
<proteinExistence type="predicted"/>
<gene>
    <name evidence="2" type="ORF">BED47_03025</name>
</gene>
<dbReference type="Proteomes" id="UP000094580">
    <property type="component" value="Unassembled WGS sequence"/>
</dbReference>
<keyword evidence="1" id="KW-0812">Transmembrane</keyword>
<keyword evidence="1" id="KW-1133">Transmembrane helix</keyword>
<comment type="caution">
    <text evidence="2">The sequence shown here is derived from an EMBL/GenBank/DDBJ whole genome shotgun (WGS) entry which is preliminary data.</text>
</comment>
<dbReference type="RefSeq" id="WP_069032353.1">
    <property type="nucleotide sequence ID" value="NZ_MDKC01000002.1"/>
</dbReference>
<keyword evidence="3" id="KW-1185">Reference proteome</keyword>
<name>A0ABX2ZU41_9BACI</name>
<dbReference type="Pfam" id="PF05437">
    <property type="entry name" value="AzlD"/>
    <property type="match status" value="1"/>
</dbReference>